<proteinExistence type="predicted"/>
<comment type="caution">
    <text evidence="1">The sequence shown here is derived from an EMBL/GenBank/DDBJ whole genome shotgun (WGS) entry which is preliminary data.</text>
</comment>
<reference evidence="1 2" key="1">
    <citation type="submission" date="2019-11" db="EMBL/GenBank/DDBJ databases">
        <title>Whole genome sequence of Oryza granulata.</title>
        <authorList>
            <person name="Li W."/>
        </authorList>
    </citation>
    <scope>NUCLEOTIDE SEQUENCE [LARGE SCALE GENOMIC DNA]</scope>
    <source>
        <strain evidence="2">cv. Menghai</strain>
        <tissue evidence="1">Leaf</tissue>
    </source>
</reference>
<organism evidence="1 2">
    <name type="scientific">Oryza meyeriana var. granulata</name>
    <dbReference type="NCBI Taxonomy" id="110450"/>
    <lineage>
        <taxon>Eukaryota</taxon>
        <taxon>Viridiplantae</taxon>
        <taxon>Streptophyta</taxon>
        <taxon>Embryophyta</taxon>
        <taxon>Tracheophyta</taxon>
        <taxon>Spermatophyta</taxon>
        <taxon>Magnoliopsida</taxon>
        <taxon>Liliopsida</taxon>
        <taxon>Poales</taxon>
        <taxon>Poaceae</taxon>
        <taxon>BOP clade</taxon>
        <taxon>Oryzoideae</taxon>
        <taxon>Oryzeae</taxon>
        <taxon>Oryzinae</taxon>
        <taxon>Oryza</taxon>
        <taxon>Oryza meyeriana</taxon>
    </lineage>
</organism>
<protein>
    <submittedName>
        <fullName evidence="1">Uncharacterized protein</fullName>
    </submittedName>
</protein>
<evidence type="ECO:0000313" key="2">
    <source>
        <dbReference type="Proteomes" id="UP000479710"/>
    </source>
</evidence>
<evidence type="ECO:0000313" key="1">
    <source>
        <dbReference type="EMBL" id="KAF0909742.1"/>
    </source>
</evidence>
<dbReference type="Proteomes" id="UP000479710">
    <property type="component" value="Unassembled WGS sequence"/>
</dbReference>
<dbReference type="EMBL" id="SPHZ02000006">
    <property type="protein sequence ID" value="KAF0909742.1"/>
    <property type="molecule type" value="Genomic_DNA"/>
</dbReference>
<dbReference type="AlphaFoldDB" id="A0A6G1DBR9"/>
<accession>A0A6G1DBR9</accession>
<sequence>MGPIAREAERRGAPARASARRWLVAGGGGRLRTAVARGGRCGAAVGVTAAPRAVAALRGGEEAGGGALGRRRTPVVEMELDAS</sequence>
<keyword evidence="2" id="KW-1185">Reference proteome</keyword>
<name>A0A6G1DBR9_9ORYZ</name>
<gene>
    <name evidence="1" type="ORF">E2562_000071</name>
</gene>